<dbReference type="InterPro" id="IPR022784">
    <property type="entry name" value="Ribosome_bgen_Alb1"/>
</dbReference>
<evidence type="ECO:0000256" key="5">
    <source>
        <dbReference type="ARBA" id="ARBA00022517"/>
    </source>
</evidence>
<dbReference type="AlphaFoldDB" id="M2NFS8"/>
<name>M2NFS8_BAUPA</name>
<reference evidence="8 9" key="1">
    <citation type="journal article" date="2012" name="PLoS Pathog.">
        <title>Diverse lifestyles and strategies of plant pathogenesis encoded in the genomes of eighteen Dothideomycetes fungi.</title>
        <authorList>
            <person name="Ohm R.A."/>
            <person name="Feau N."/>
            <person name="Henrissat B."/>
            <person name="Schoch C.L."/>
            <person name="Horwitz B.A."/>
            <person name="Barry K.W."/>
            <person name="Condon B.J."/>
            <person name="Copeland A.C."/>
            <person name="Dhillon B."/>
            <person name="Glaser F."/>
            <person name="Hesse C.N."/>
            <person name="Kosti I."/>
            <person name="LaButti K."/>
            <person name="Lindquist E.A."/>
            <person name="Lucas S."/>
            <person name="Salamov A.A."/>
            <person name="Bradshaw R.E."/>
            <person name="Ciuffetti L."/>
            <person name="Hamelin R.C."/>
            <person name="Kema G.H.J."/>
            <person name="Lawrence C."/>
            <person name="Scott J.A."/>
            <person name="Spatafora J.W."/>
            <person name="Turgeon B.G."/>
            <person name="de Wit P.J.G.M."/>
            <person name="Zhong S."/>
            <person name="Goodwin S.B."/>
            <person name="Grigoriev I.V."/>
        </authorList>
    </citation>
    <scope>NUCLEOTIDE SEQUENCE [LARGE SCALE GENOMIC DNA]</scope>
    <source>
        <strain evidence="8 9">UAMH 10762</strain>
    </source>
</reference>
<feature type="region of interest" description="Disordered" evidence="7">
    <location>
        <begin position="1"/>
        <end position="74"/>
    </location>
</feature>
<evidence type="ECO:0000256" key="2">
    <source>
        <dbReference type="ARBA" id="ARBA00004496"/>
    </source>
</evidence>
<feature type="compositionally biased region" description="Basic residues" evidence="7">
    <location>
        <begin position="55"/>
        <end position="70"/>
    </location>
</feature>
<dbReference type="eggNOG" id="ENOG502SC3P">
    <property type="taxonomic scope" value="Eukaryota"/>
</dbReference>
<dbReference type="GO" id="GO:0005730">
    <property type="term" value="C:nucleolus"/>
    <property type="evidence" value="ECO:0007669"/>
    <property type="project" value="TreeGrafter"/>
</dbReference>
<dbReference type="OrthoDB" id="5304887at2759"/>
<evidence type="ECO:0000256" key="1">
    <source>
        <dbReference type="ARBA" id="ARBA00004123"/>
    </source>
</evidence>
<dbReference type="KEGG" id="bcom:BAUCODRAFT_67090"/>
<evidence type="ECO:0000256" key="4">
    <source>
        <dbReference type="ARBA" id="ARBA00022490"/>
    </source>
</evidence>
<evidence type="ECO:0000256" key="6">
    <source>
        <dbReference type="ARBA" id="ARBA00023242"/>
    </source>
</evidence>
<dbReference type="GO" id="GO:0005737">
    <property type="term" value="C:cytoplasm"/>
    <property type="evidence" value="ECO:0007669"/>
    <property type="project" value="UniProtKB-SubCell"/>
</dbReference>
<keyword evidence="3" id="KW-0813">Transport</keyword>
<dbReference type="GO" id="GO:0030687">
    <property type="term" value="C:preribosome, large subunit precursor"/>
    <property type="evidence" value="ECO:0007669"/>
    <property type="project" value="TreeGrafter"/>
</dbReference>
<keyword evidence="6" id="KW-0539">Nucleus</keyword>
<gene>
    <name evidence="8" type="ORF">BAUCODRAFT_67090</name>
</gene>
<protein>
    <submittedName>
        <fullName evidence="8">Uncharacterized protein</fullName>
    </submittedName>
</protein>
<comment type="subcellular location">
    <subcellularLocation>
        <location evidence="2">Cytoplasm</location>
    </subcellularLocation>
    <subcellularLocation>
        <location evidence="1">Nucleus</location>
    </subcellularLocation>
</comment>
<accession>M2NFS8</accession>
<organism evidence="8 9">
    <name type="scientific">Baudoinia panamericana (strain UAMH 10762)</name>
    <name type="common">Angels' share fungus</name>
    <name type="synonym">Baudoinia compniacensis (strain UAMH 10762)</name>
    <dbReference type="NCBI Taxonomy" id="717646"/>
    <lineage>
        <taxon>Eukaryota</taxon>
        <taxon>Fungi</taxon>
        <taxon>Dikarya</taxon>
        <taxon>Ascomycota</taxon>
        <taxon>Pezizomycotina</taxon>
        <taxon>Dothideomycetes</taxon>
        <taxon>Dothideomycetidae</taxon>
        <taxon>Mycosphaerellales</taxon>
        <taxon>Teratosphaeriaceae</taxon>
        <taxon>Baudoinia</taxon>
    </lineage>
</organism>
<dbReference type="RefSeq" id="XP_007674646.1">
    <property type="nucleotide sequence ID" value="XM_007676456.1"/>
</dbReference>
<dbReference type="InterPro" id="IPR053278">
    <property type="entry name" value="Pre-60S_factor_ECM1"/>
</dbReference>
<dbReference type="PANTHER" id="PTHR28280">
    <property type="entry name" value="SHUTTLING PRE-60S FACTOR ECM1"/>
    <property type="match status" value="1"/>
</dbReference>
<keyword evidence="9" id="KW-1185">Reference proteome</keyword>
<evidence type="ECO:0000256" key="7">
    <source>
        <dbReference type="SAM" id="MobiDB-lite"/>
    </source>
</evidence>
<dbReference type="HOGENOM" id="CLU_085138_1_0_1"/>
<proteinExistence type="predicted"/>
<dbReference type="GO" id="GO:0000055">
    <property type="term" value="P:ribosomal large subunit export from nucleus"/>
    <property type="evidence" value="ECO:0007669"/>
    <property type="project" value="TreeGrafter"/>
</dbReference>
<dbReference type="OMA" id="DWEDTNR"/>
<dbReference type="EMBL" id="KB445553">
    <property type="protein sequence ID" value="EMC97855.1"/>
    <property type="molecule type" value="Genomic_DNA"/>
</dbReference>
<sequence>MAKTPKVKKREVSFRSRAARRGISPPPKDLAVKAPVKETDYKPWLHNTQTGGISKKTKVKQLSRGQKLRQQRALEKADATVNKLERKVADSKARSKKIQARAKDWNELNGRPAAKGDGKVQKMDVDAVEGGVAEQESEESKLTGLRQPLPSTALVQAEEPEKMVEEVDEVT</sequence>
<dbReference type="GeneID" id="19116331"/>
<keyword evidence="4" id="KW-0963">Cytoplasm</keyword>
<evidence type="ECO:0000256" key="3">
    <source>
        <dbReference type="ARBA" id="ARBA00022448"/>
    </source>
</evidence>
<evidence type="ECO:0000313" key="8">
    <source>
        <dbReference type="EMBL" id="EMC97855.1"/>
    </source>
</evidence>
<dbReference type="Proteomes" id="UP000011761">
    <property type="component" value="Unassembled WGS sequence"/>
</dbReference>
<dbReference type="PANTHER" id="PTHR28280:SF1">
    <property type="entry name" value="SHUTTLING PRE-60S FACTOR ECM1"/>
    <property type="match status" value="1"/>
</dbReference>
<feature type="region of interest" description="Disordered" evidence="7">
    <location>
        <begin position="86"/>
        <end position="171"/>
    </location>
</feature>
<dbReference type="Pfam" id="PF09135">
    <property type="entry name" value="Alb1"/>
    <property type="match status" value="1"/>
</dbReference>
<feature type="compositionally biased region" description="Basic and acidic residues" evidence="7">
    <location>
        <begin position="114"/>
        <end position="125"/>
    </location>
</feature>
<keyword evidence="5" id="KW-0690">Ribosome biogenesis</keyword>
<evidence type="ECO:0000313" key="9">
    <source>
        <dbReference type="Proteomes" id="UP000011761"/>
    </source>
</evidence>